<evidence type="ECO:0000313" key="1">
    <source>
        <dbReference type="EMBL" id="MEL0616134.1"/>
    </source>
</evidence>
<keyword evidence="1" id="KW-0418">Kinase</keyword>
<accession>A0ABU9GCC4</accession>
<name>A0ABU9GCC4_COBMA</name>
<protein>
    <submittedName>
        <fullName evidence="1">Nucleoside/nucleotide kinase family protein</fullName>
    </submittedName>
</protein>
<proteinExistence type="predicted"/>
<dbReference type="Proteomes" id="UP001378242">
    <property type="component" value="Unassembled WGS sequence"/>
</dbReference>
<evidence type="ECO:0000313" key="2">
    <source>
        <dbReference type="Proteomes" id="UP001378242"/>
    </source>
</evidence>
<comment type="caution">
    <text evidence="1">The sequence shown here is derived from an EMBL/GenBank/DDBJ whole genome shotgun (WGS) entry which is preliminary data.</text>
</comment>
<dbReference type="SUPFAM" id="SSF52540">
    <property type="entry name" value="P-loop containing nucleoside triphosphate hydrolases"/>
    <property type="match status" value="1"/>
</dbReference>
<dbReference type="InterPro" id="IPR027417">
    <property type="entry name" value="P-loop_NTPase"/>
</dbReference>
<organism evidence="1 2">
    <name type="scientific">Cobetia marina</name>
    <name type="common">Deleya marina</name>
    <dbReference type="NCBI Taxonomy" id="28258"/>
    <lineage>
        <taxon>Bacteria</taxon>
        <taxon>Pseudomonadati</taxon>
        <taxon>Pseudomonadota</taxon>
        <taxon>Gammaproteobacteria</taxon>
        <taxon>Oceanospirillales</taxon>
        <taxon>Halomonadaceae</taxon>
        <taxon>Cobetia</taxon>
    </lineage>
</organism>
<dbReference type="GeneID" id="43178473"/>
<dbReference type="Gene3D" id="3.40.50.300">
    <property type="entry name" value="P-loop containing nucleotide triphosphate hydrolases"/>
    <property type="match status" value="1"/>
</dbReference>
<keyword evidence="1" id="KW-0808">Transferase</keyword>
<sequence>MTSLPDSRLAHMSPSLDDMASRVLAEHASSQRTRTIVALAGPPAAGKSTLSESLCETLNALEPGIAVVVPMDGYHYDNAVLAPLGLLYVKGAPETFDARGLYHDLVRVRADDGPVAVPVFDRPLDLARAGGRVVEPRHRIVLVEGNYLLLRHAPWDALLELFDIRIFLDIEDEVLVPRLLHRWREMGQDARGAHERTHHKDMLNAHLIKQDSLNADWRWRLANDPIGPDADDS</sequence>
<keyword evidence="2" id="KW-1185">Reference proteome</keyword>
<dbReference type="PANTHER" id="PTHR10285">
    <property type="entry name" value="URIDINE KINASE"/>
    <property type="match status" value="1"/>
</dbReference>
<dbReference type="GO" id="GO:0016301">
    <property type="term" value="F:kinase activity"/>
    <property type="evidence" value="ECO:0007669"/>
    <property type="project" value="UniProtKB-KW"/>
</dbReference>
<dbReference type="EMBL" id="JBAKAP010000004">
    <property type="protein sequence ID" value="MEL0616134.1"/>
    <property type="molecule type" value="Genomic_DNA"/>
</dbReference>
<dbReference type="RefSeq" id="WP_307722823.1">
    <property type="nucleotide sequence ID" value="NZ_BJOH01000028.1"/>
</dbReference>
<reference evidence="1 2" key="1">
    <citation type="submission" date="2024-02" db="EMBL/GenBank/DDBJ databases">
        <title>Bacteria isolated from the canopy kelp, Nereocystis luetkeana.</title>
        <authorList>
            <person name="Pfister C.A."/>
            <person name="Younker I.T."/>
            <person name="Light S.H."/>
        </authorList>
    </citation>
    <scope>NUCLEOTIDE SEQUENCE [LARGE SCALE GENOMIC DNA]</scope>
    <source>
        <strain evidence="1 2">TI.5.07</strain>
    </source>
</reference>
<dbReference type="NCBIfam" id="NF006746">
    <property type="entry name" value="PRK09270.1-5"/>
    <property type="match status" value="1"/>
</dbReference>
<gene>
    <name evidence="1" type="ORF">V6243_04760</name>
</gene>